<reference evidence="1" key="1">
    <citation type="submission" date="2011-08" db="EMBL/GenBank/DDBJ databases">
        <title>Complete sequence of chromosome of Streptomyces violaceusniger Tu 4113.</title>
        <authorList>
            <consortium name="US DOE Joint Genome Institute"/>
            <person name="Lucas S."/>
            <person name="Han J."/>
            <person name="Lapidus A."/>
            <person name="Cheng J.-F."/>
            <person name="Goodwin L."/>
            <person name="Pitluck S."/>
            <person name="Peters L."/>
            <person name="Ivanova N."/>
            <person name="Daligault H."/>
            <person name="Detter J.C."/>
            <person name="Han C."/>
            <person name="Tapia R."/>
            <person name="Land M."/>
            <person name="Hauser L."/>
            <person name="Kyrpides N."/>
            <person name="Ivanova N."/>
            <person name="Pagani I."/>
            <person name="Hagen A."/>
            <person name="Katz L."/>
            <person name="Fiedler H.-P."/>
            <person name="Keasling J."/>
            <person name="Fortman J."/>
            <person name="Woyke T."/>
        </authorList>
    </citation>
    <scope>NUCLEOTIDE SEQUENCE [LARGE SCALE GENOMIC DNA]</scope>
    <source>
        <strain evidence="1">Tu 4113</strain>
    </source>
</reference>
<dbReference type="EMBL" id="CP002994">
    <property type="protein sequence ID" value="AEM83991.1"/>
    <property type="molecule type" value="Genomic_DNA"/>
</dbReference>
<evidence type="ECO:0000313" key="2">
    <source>
        <dbReference type="Proteomes" id="UP000008703"/>
    </source>
</evidence>
<protein>
    <submittedName>
        <fullName evidence="1">Uncharacterized protein</fullName>
    </submittedName>
</protein>
<sequence>MDITAPDGNHCGDGATGDQPVGCTGIRIGGFERCLGHLGQEERHACLATLTPGDVIVPTGGAHPYGFEVEPGSNVAFLHTGDTGNLFEIPEVVGNVAV</sequence>
<dbReference type="HOGENOM" id="CLU_2332562_0_0_11"/>
<dbReference type="KEGG" id="svl:Strvi_4345"/>
<dbReference type="AlphaFoldDB" id="G2P4V2"/>
<organism evidence="1 2">
    <name type="scientific">Streptomyces violaceusniger (strain Tu 4113)</name>
    <dbReference type="NCBI Taxonomy" id="653045"/>
    <lineage>
        <taxon>Bacteria</taxon>
        <taxon>Bacillati</taxon>
        <taxon>Actinomycetota</taxon>
        <taxon>Actinomycetes</taxon>
        <taxon>Kitasatosporales</taxon>
        <taxon>Streptomycetaceae</taxon>
        <taxon>Streptomyces</taxon>
        <taxon>Streptomyces violaceusniger group</taxon>
    </lineage>
</organism>
<name>G2P4V2_STRV4</name>
<keyword evidence="2" id="KW-1185">Reference proteome</keyword>
<dbReference type="RefSeq" id="WP_014057489.1">
    <property type="nucleotide sequence ID" value="NC_015957.1"/>
</dbReference>
<accession>G2P4V2</accession>
<gene>
    <name evidence="1" type="ORF">Strvi_4345</name>
</gene>
<evidence type="ECO:0000313" key="1">
    <source>
        <dbReference type="EMBL" id="AEM83991.1"/>
    </source>
</evidence>
<proteinExistence type="predicted"/>
<dbReference type="Proteomes" id="UP000008703">
    <property type="component" value="Chromosome"/>
</dbReference>